<dbReference type="RefSeq" id="WP_394468709.1">
    <property type="nucleotide sequence ID" value="NZ_JBIGHY010000001.1"/>
</dbReference>
<protein>
    <submittedName>
        <fullName evidence="1">Uncharacterized protein</fullName>
    </submittedName>
</protein>
<comment type="caution">
    <text evidence="1">The sequence shown here is derived from an EMBL/GenBank/DDBJ whole genome shotgun (WGS) entry which is preliminary data.</text>
</comment>
<accession>A0ABW7EHF5</accession>
<reference evidence="1 2" key="1">
    <citation type="submission" date="2024-09" db="EMBL/GenBank/DDBJ databases">
        <title>Novel species of the genus Pelomonas and Roseateles isolated from streams.</title>
        <authorList>
            <person name="Lu H."/>
        </authorList>
    </citation>
    <scope>NUCLEOTIDE SEQUENCE [LARGE SCALE GENOMIC DNA]</scope>
    <source>
        <strain evidence="1 2">DC23W</strain>
    </source>
</reference>
<dbReference type="Proteomes" id="UP001606300">
    <property type="component" value="Unassembled WGS sequence"/>
</dbReference>
<keyword evidence="2" id="KW-1185">Reference proteome</keyword>
<sequence>MLRDARVNGLPVQVLELRSELPTEELLAYFKRDWRRYSSVAPLETEQQHWRKLTLQQGPVQVVVQIERDGRSGGSRALLSQMNFRDVQRDYIPRDLPSLAPLHVTQVSDTRDGPKRSRLVQMGGDASFEITQQRLRQYWSRAGWRAVFERSANEQRQWLASFDRGPASVDIVLTQAGPREPLALTINLLEVEP</sequence>
<name>A0ABW7EHF5_9BURK</name>
<dbReference type="EMBL" id="JBIGHY010000001">
    <property type="protein sequence ID" value="MFG6412607.1"/>
    <property type="molecule type" value="Genomic_DNA"/>
</dbReference>
<proteinExistence type="predicted"/>
<evidence type="ECO:0000313" key="1">
    <source>
        <dbReference type="EMBL" id="MFG6412607.1"/>
    </source>
</evidence>
<gene>
    <name evidence="1" type="ORF">ACG02S_01705</name>
</gene>
<organism evidence="1 2">
    <name type="scientific">Pelomonas dachongensis</name>
    <dbReference type="NCBI Taxonomy" id="3299029"/>
    <lineage>
        <taxon>Bacteria</taxon>
        <taxon>Pseudomonadati</taxon>
        <taxon>Pseudomonadota</taxon>
        <taxon>Betaproteobacteria</taxon>
        <taxon>Burkholderiales</taxon>
        <taxon>Sphaerotilaceae</taxon>
        <taxon>Roseateles</taxon>
    </lineage>
</organism>
<evidence type="ECO:0000313" key="2">
    <source>
        <dbReference type="Proteomes" id="UP001606300"/>
    </source>
</evidence>